<dbReference type="InterPro" id="IPR036188">
    <property type="entry name" value="FAD/NAD-bd_sf"/>
</dbReference>
<dbReference type="EMBL" id="CP111014">
    <property type="protein sequence ID" value="WAR01007.1"/>
    <property type="molecule type" value="Genomic_DNA"/>
</dbReference>
<evidence type="ECO:0000256" key="1">
    <source>
        <dbReference type="ARBA" id="ARBA00001974"/>
    </source>
</evidence>
<feature type="non-terminal residue" evidence="7">
    <location>
        <position position="1"/>
    </location>
</feature>
<proteinExistence type="inferred from homology"/>
<dbReference type="PANTHER" id="PTHR10961:SF10">
    <property type="entry name" value="FAD DEPENDENT OXIDOREDUCTASE DOMAIN-CONTAINING PROTEIN"/>
    <property type="match status" value="1"/>
</dbReference>
<dbReference type="PANTHER" id="PTHR10961">
    <property type="entry name" value="PEROXISOMAL SARCOSINE OXIDASE"/>
    <property type="match status" value="1"/>
</dbReference>
<keyword evidence="8" id="KW-1185">Reference proteome</keyword>
<dbReference type="Pfam" id="PF01266">
    <property type="entry name" value="DAO"/>
    <property type="match status" value="1"/>
</dbReference>
<name>A0ABY7DVX4_MYAAR</name>
<evidence type="ECO:0000259" key="6">
    <source>
        <dbReference type="Pfam" id="PF01266"/>
    </source>
</evidence>
<sequence>VYRLVVQSPHAGSVRLLYRRGGYGGQRGSETRHLPARNQCLSRGTNGGTEMVTCSGAGTTRGGGCHASGKDAAMADIGRATIERFPDIEDQAGFKFYYEVGSLNIGQACVCFNGKRSQDSVRKLENADMKKQFPYLVMNKTDRGELETQNAGYINPRALVAAQKIIALRAGCTIIDDIAVSVDRVLAGTMYHMSVRTEGGRTILARRVLLATGGFSTFRDLLPTSAGYPDQYVKPTCVSLLKVSADTASRFRAMPCVLYKGEGDGRWMKATTDGTGRLIDFYMLPPIRYPDGCYYIKLGLTGAVPKMLRSQDDVRRWYRNGDVTVQRVDFLGCQGSGCVITETTPTGRPYIDMVHDQLGVAFGGNGMAAKWSDEIGRLARSRCCLATGDWDSHLPRDLFRLKLSHQRLARL</sequence>
<dbReference type="InterPro" id="IPR045170">
    <property type="entry name" value="MTOX"/>
</dbReference>
<evidence type="ECO:0000256" key="2">
    <source>
        <dbReference type="ARBA" id="ARBA00010989"/>
    </source>
</evidence>
<dbReference type="Gene3D" id="3.30.9.10">
    <property type="entry name" value="D-Amino Acid Oxidase, subunit A, domain 2"/>
    <property type="match status" value="1"/>
</dbReference>
<protein>
    <recommendedName>
        <fullName evidence="6">FAD dependent oxidoreductase domain-containing protein</fullName>
    </recommendedName>
</protein>
<dbReference type="Proteomes" id="UP001164746">
    <property type="component" value="Chromosome 3"/>
</dbReference>
<accession>A0ABY7DVX4</accession>
<dbReference type="Gene3D" id="3.50.50.60">
    <property type="entry name" value="FAD/NAD(P)-binding domain"/>
    <property type="match status" value="1"/>
</dbReference>
<reference evidence="7" key="1">
    <citation type="submission" date="2022-11" db="EMBL/GenBank/DDBJ databases">
        <title>Centuries of genome instability and evolution in soft-shell clam transmissible cancer (bioRxiv).</title>
        <authorList>
            <person name="Hart S.F.M."/>
            <person name="Yonemitsu M.A."/>
            <person name="Giersch R.M."/>
            <person name="Beal B.F."/>
            <person name="Arriagada G."/>
            <person name="Davis B.W."/>
            <person name="Ostrander E.A."/>
            <person name="Goff S.P."/>
            <person name="Metzger M.J."/>
        </authorList>
    </citation>
    <scope>NUCLEOTIDE SEQUENCE</scope>
    <source>
        <strain evidence="7">MELC-2E11</strain>
        <tissue evidence="7">Siphon/mantle</tissue>
    </source>
</reference>
<keyword evidence="3" id="KW-0285">Flavoprotein</keyword>
<feature type="domain" description="FAD dependent oxidoreductase" evidence="6">
    <location>
        <begin position="57"/>
        <end position="379"/>
    </location>
</feature>
<gene>
    <name evidence="7" type="ORF">MAR_025379</name>
</gene>
<organism evidence="7 8">
    <name type="scientific">Mya arenaria</name>
    <name type="common">Soft-shell clam</name>
    <dbReference type="NCBI Taxonomy" id="6604"/>
    <lineage>
        <taxon>Eukaryota</taxon>
        <taxon>Metazoa</taxon>
        <taxon>Spiralia</taxon>
        <taxon>Lophotrochozoa</taxon>
        <taxon>Mollusca</taxon>
        <taxon>Bivalvia</taxon>
        <taxon>Autobranchia</taxon>
        <taxon>Heteroconchia</taxon>
        <taxon>Euheterodonta</taxon>
        <taxon>Imparidentia</taxon>
        <taxon>Neoheterodontei</taxon>
        <taxon>Myida</taxon>
        <taxon>Myoidea</taxon>
        <taxon>Myidae</taxon>
        <taxon>Mya</taxon>
    </lineage>
</organism>
<evidence type="ECO:0000313" key="7">
    <source>
        <dbReference type="EMBL" id="WAR01007.1"/>
    </source>
</evidence>
<keyword evidence="5" id="KW-0560">Oxidoreductase</keyword>
<evidence type="ECO:0000256" key="5">
    <source>
        <dbReference type="ARBA" id="ARBA00023002"/>
    </source>
</evidence>
<evidence type="ECO:0000256" key="4">
    <source>
        <dbReference type="ARBA" id="ARBA00022827"/>
    </source>
</evidence>
<dbReference type="InterPro" id="IPR006076">
    <property type="entry name" value="FAD-dep_OxRdtase"/>
</dbReference>
<comment type="cofactor">
    <cofactor evidence="1">
        <name>FAD</name>
        <dbReference type="ChEBI" id="CHEBI:57692"/>
    </cofactor>
</comment>
<keyword evidence="4" id="KW-0274">FAD</keyword>
<evidence type="ECO:0000313" key="8">
    <source>
        <dbReference type="Proteomes" id="UP001164746"/>
    </source>
</evidence>
<comment type="similarity">
    <text evidence="2">Belongs to the MSOX/MTOX family.</text>
</comment>
<dbReference type="SUPFAM" id="SSF51905">
    <property type="entry name" value="FAD/NAD(P)-binding domain"/>
    <property type="match status" value="1"/>
</dbReference>
<evidence type="ECO:0000256" key="3">
    <source>
        <dbReference type="ARBA" id="ARBA00022630"/>
    </source>
</evidence>